<reference evidence="2 3" key="1">
    <citation type="submission" date="2018-01" db="EMBL/GenBank/DDBJ databases">
        <title>Harnessing the power of phylogenomics to disentangle the directionality and signatures of interkingdom host jumping in the parasitic fungal genus Tolypocladium.</title>
        <authorList>
            <person name="Quandt C.A."/>
            <person name="Patterson W."/>
            <person name="Spatafora J.W."/>
        </authorList>
    </citation>
    <scope>NUCLEOTIDE SEQUENCE [LARGE SCALE GENOMIC DNA]</scope>
    <source>
        <strain evidence="2 3">NRBC 100945</strain>
    </source>
</reference>
<dbReference type="AlphaFoldDB" id="A0A2S4L9J6"/>
<dbReference type="EMBL" id="PKSG01000074">
    <property type="protein sequence ID" value="POR39061.1"/>
    <property type="molecule type" value="Genomic_DNA"/>
</dbReference>
<dbReference type="SUPFAM" id="SSF53474">
    <property type="entry name" value="alpha/beta-Hydrolases"/>
    <property type="match status" value="1"/>
</dbReference>
<dbReference type="PANTHER" id="PTHR42103">
    <property type="entry name" value="ALPHA/BETA-HYDROLASES SUPERFAMILY PROTEIN"/>
    <property type="match status" value="1"/>
</dbReference>
<feature type="region of interest" description="Disordered" evidence="1">
    <location>
        <begin position="222"/>
        <end position="262"/>
    </location>
</feature>
<name>A0A2S4L9J6_9HYPO</name>
<accession>A0A2S4L9J6</accession>
<dbReference type="Gene3D" id="3.40.50.1820">
    <property type="entry name" value="alpha/beta hydrolase"/>
    <property type="match status" value="2"/>
</dbReference>
<keyword evidence="3" id="KW-1185">Reference proteome</keyword>
<dbReference type="STRING" id="94208.A0A2S4L9J6"/>
<comment type="caution">
    <text evidence="2">The sequence shown here is derived from an EMBL/GenBank/DDBJ whole genome shotgun (WGS) entry which is preliminary data.</text>
</comment>
<dbReference type="Proteomes" id="UP000237481">
    <property type="component" value="Unassembled WGS sequence"/>
</dbReference>
<feature type="compositionally biased region" description="Basic and acidic residues" evidence="1">
    <location>
        <begin position="244"/>
        <end position="254"/>
    </location>
</feature>
<dbReference type="PANTHER" id="PTHR42103:SF2">
    <property type="entry name" value="AB HYDROLASE-1 DOMAIN-CONTAINING PROTEIN"/>
    <property type="match status" value="1"/>
</dbReference>
<protein>
    <submittedName>
        <fullName evidence="2">GPI transamidase component PIG-S</fullName>
    </submittedName>
</protein>
<sequence length="456" mass="49093">MLPDPALTLTIPSLHDGTVLDCRVHHPASLAAVNPRAPPWRRHAAVVAHPYAPMGGCYDDPVVEDVAGQLLRRGYVVGTFNFRGAGHSAGRTSWTAKPERDDFASFVGFMVYYIHHLDPFREATTSDESGLDRPRVSQDATKTLGPDLARPGPDSQRPPVLLMCGYSYGAMITTQLAPLPSLLEPFAAPSTDSNAAHIRLRAEHLAEQQNLILGSMRAAVTRPLSPTSPSRRSVGVRIGGDEGGSPRRSHDSSGRRSFSLDAEDKLRKGVNELLAKRRAKHGHQPRRSVSSAGVGNKSARPVSEPASLPEVSPQATAAATKEEAAKLPALDNLLVARPAYLLISPLQGLVTHLATMTLLPSRRHHDDGEHQPQHNAAETKLVRNPTLAVYGDRDVFVSVGKLRAWVARLTAGGEGEGSRFRGHEVATAGHFWAEEGVLGEMRGVVGGFARRVLEDG</sequence>
<dbReference type="OrthoDB" id="10260961at2759"/>
<dbReference type="InterPro" id="IPR029058">
    <property type="entry name" value="AB_hydrolase_fold"/>
</dbReference>
<feature type="region of interest" description="Disordered" evidence="1">
    <location>
        <begin position="124"/>
        <end position="156"/>
    </location>
</feature>
<evidence type="ECO:0000313" key="2">
    <source>
        <dbReference type="EMBL" id="POR39061.1"/>
    </source>
</evidence>
<feature type="compositionally biased region" description="Basic residues" evidence="1">
    <location>
        <begin position="276"/>
        <end position="286"/>
    </location>
</feature>
<feature type="region of interest" description="Disordered" evidence="1">
    <location>
        <begin position="276"/>
        <end position="319"/>
    </location>
</feature>
<organism evidence="2 3">
    <name type="scientific">Tolypocladium paradoxum</name>
    <dbReference type="NCBI Taxonomy" id="94208"/>
    <lineage>
        <taxon>Eukaryota</taxon>
        <taxon>Fungi</taxon>
        <taxon>Dikarya</taxon>
        <taxon>Ascomycota</taxon>
        <taxon>Pezizomycotina</taxon>
        <taxon>Sordariomycetes</taxon>
        <taxon>Hypocreomycetidae</taxon>
        <taxon>Hypocreales</taxon>
        <taxon>Ophiocordycipitaceae</taxon>
        <taxon>Tolypocladium</taxon>
    </lineage>
</organism>
<gene>
    <name evidence="2" type="ORF">TPAR_00739</name>
</gene>
<proteinExistence type="predicted"/>
<evidence type="ECO:0000313" key="3">
    <source>
        <dbReference type="Proteomes" id="UP000237481"/>
    </source>
</evidence>
<evidence type="ECO:0000256" key="1">
    <source>
        <dbReference type="SAM" id="MobiDB-lite"/>
    </source>
</evidence>
<feature type="compositionally biased region" description="Low complexity" evidence="1">
    <location>
        <begin position="222"/>
        <end position="233"/>
    </location>
</feature>